<proteinExistence type="inferred from homology"/>
<keyword evidence="7 11" id="KW-0256">Endoplasmic reticulum</keyword>
<evidence type="ECO:0000256" key="10">
    <source>
        <dbReference type="ARBA" id="ARBA00023180"/>
    </source>
</evidence>
<keyword evidence="5 11" id="KW-0337">GPI-anchor biosynthesis</keyword>
<sequence length="368" mass="41646">MKQRRTYLVEDPDTFTPEQLEVIDGSLSLKGLEAVEEHRVTFNVDELPEEIRKFLEQWQELHIKWASLKPYTAIPPFSSRVTPGLHIFYEPRKTQPKVQLCDLLRSVFDPENECSFDLDAEEIATPVFHATEDPEPDAYLQYYSYLTTINQLVSLIEKKLLSEVFRSRNLHRPNPDPEDIAFGGFLTVLGPDAAPKPTRATDLEAPDWVVPQWGSTALFQLAYPIEHLEGLKERDWTVTIPLHLRYFPATSSSHTRVPVPWPVVFWACDAEQDGSGNPFDRKNLGYDSAFGEGKRFMHVPPKKSGNGTGKLVSWIDVPVLDTRAADWVEMGTIGVVIIAFLGLCWVLFGGGRGGRGQGIEEKKLKKKQ</sequence>
<evidence type="ECO:0000256" key="4">
    <source>
        <dbReference type="ARBA" id="ARBA00020410"/>
    </source>
</evidence>
<evidence type="ECO:0000256" key="11">
    <source>
        <dbReference type="RuleBase" id="RU366056"/>
    </source>
</evidence>
<dbReference type="PANTHER" id="PTHR28533">
    <property type="entry name" value="PROTEIN PBN1"/>
    <property type="match status" value="1"/>
</dbReference>
<feature type="transmembrane region" description="Helical" evidence="11">
    <location>
        <begin position="327"/>
        <end position="348"/>
    </location>
</feature>
<dbReference type="PANTHER" id="PTHR28533:SF1">
    <property type="entry name" value="PROTEIN PBN1"/>
    <property type="match status" value="1"/>
</dbReference>
<evidence type="ECO:0000313" key="13">
    <source>
        <dbReference type="Proteomes" id="UP001140513"/>
    </source>
</evidence>
<comment type="pathway">
    <text evidence="2 11">Glycolipid biosynthesis; glycosylphosphatidylinositol-anchor biosynthesis.</text>
</comment>
<dbReference type="InterPro" id="IPR013233">
    <property type="entry name" value="PIG-X/PBN1"/>
</dbReference>
<dbReference type="EMBL" id="JAPEUX010000004">
    <property type="protein sequence ID" value="KAJ4353874.1"/>
    <property type="molecule type" value="Genomic_DNA"/>
</dbReference>
<dbReference type="RefSeq" id="XP_056071648.1">
    <property type="nucleotide sequence ID" value="XM_056214381.1"/>
</dbReference>
<dbReference type="GO" id="GO:0006506">
    <property type="term" value="P:GPI anchor biosynthetic process"/>
    <property type="evidence" value="ECO:0007669"/>
    <property type="project" value="UniProtKB-KW"/>
</dbReference>
<evidence type="ECO:0000256" key="6">
    <source>
        <dbReference type="ARBA" id="ARBA00022692"/>
    </source>
</evidence>
<keyword evidence="12" id="KW-0645">Protease</keyword>
<keyword evidence="10" id="KW-0325">Glycoprotein</keyword>
<evidence type="ECO:0000256" key="5">
    <source>
        <dbReference type="ARBA" id="ARBA00022502"/>
    </source>
</evidence>
<dbReference type="GO" id="GO:0005789">
    <property type="term" value="C:endoplasmic reticulum membrane"/>
    <property type="evidence" value="ECO:0007669"/>
    <property type="project" value="UniProtKB-SubCell"/>
</dbReference>
<dbReference type="GO" id="GO:0006508">
    <property type="term" value="P:proteolysis"/>
    <property type="evidence" value="ECO:0007669"/>
    <property type="project" value="UniProtKB-KW"/>
</dbReference>
<keyword evidence="6 11" id="KW-0812">Transmembrane</keyword>
<dbReference type="GO" id="GO:0008233">
    <property type="term" value="F:peptidase activity"/>
    <property type="evidence" value="ECO:0007669"/>
    <property type="project" value="UniProtKB-KW"/>
</dbReference>
<comment type="subcellular location">
    <subcellularLocation>
        <location evidence="11">Endoplasmic reticulum membrane</location>
        <topology evidence="11">Single-pass membrane protein</topology>
    </subcellularLocation>
    <subcellularLocation>
        <location evidence="1">Endoplasmic reticulum membrane</location>
        <topology evidence="1">Single-pass type III membrane protein</topology>
    </subcellularLocation>
</comment>
<keyword evidence="13" id="KW-1185">Reference proteome</keyword>
<name>A0A9W9CBM7_9PLEO</name>
<evidence type="ECO:0000313" key="12">
    <source>
        <dbReference type="EMBL" id="KAJ4353874.1"/>
    </source>
</evidence>
<keyword evidence="8 11" id="KW-1133">Transmembrane helix</keyword>
<evidence type="ECO:0000256" key="3">
    <source>
        <dbReference type="ARBA" id="ARBA00010345"/>
    </source>
</evidence>
<organism evidence="12 13">
    <name type="scientific">Didymosphaeria variabile</name>
    <dbReference type="NCBI Taxonomy" id="1932322"/>
    <lineage>
        <taxon>Eukaryota</taxon>
        <taxon>Fungi</taxon>
        <taxon>Dikarya</taxon>
        <taxon>Ascomycota</taxon>
        <taxon>Pezizomycotina</taxon>
        <taxon>Dothideomycetes</taxon>
        <taxon>Pleosporomycetidae</taxon>
        <taxon>Pleosporales</taxon>
        <taxon>Massarineae</taxon>
        <taxon>Didymosphaeriaceae</taxon>
        <taxon>Didymosphaeria</taxon>
    </lineage>
</organism>
<dbReference type="SMART" id="SM00780">
    <property type="entry name" value="PIG-X"/>
    <property type="match status" value="1"/>
</dbReference>
<evidence type="ECO:0000256" key="1">
    <source>
        <dbReference type="ARBA" id="ARBA00004643"/>
    </source>
</evidence>
<evidence type="ECO:0000256" key="7">
    <source>
        <dbReference type="ARBA" id="ARBA00022824"/>
    </source>
</evidence>
<comment type="function">
    <text evidence="11">Required for proper folding and/or the stability of a subset of proteins in the endoplasmic reticulum. Component of glycosylphosphatidylinositol-mannosyltransferase 1 which transfers the first of the 4 mannoses in the GPI-anchor precursors during GPI-anchor biosynthesis. Probably acts by stabilizing the mannosyltransferase GPI14.</text>
</comment>
<dbReference type="InterPro" id="IPR042322">
    <property type="entry name" value="Pbn1"/>
</dbReference>
<keyword evidence="9 11" id="KW-0472">Membrane</keyword>
<comment type="similarity">
    <text evidence="3 11">Belongs to the PIGX family.</text>
</comment>
<evidence type="ECO:0000256" key="9">
    <source>
        <dbReference type="ARBA" id="ARBA00023136"/>
    </source>
</evidence>
<dbReference type="AlphaFoldDB" id="A0A9W9CBM7"/>
<accession>A0A9W9CBM7</accession>
<protein>
    <recommendedName>
        <fullName evidence="4 11">Protein PBN1</fullName>
    </recommendedName>
</protein>
<evidence type="ECO:0000256" key="8">
    <source>
        <dbReference type="ARBA" id="ARBA00022989"/>
    </source>
</evidence>
<dbReference type="Proteomes" id="UP001140513">
    <property type="component" value="Unassembled WGS sequence"/>
</dbReference>
<keyword evidence="12" id="KW-0378">Hydrolase</keyword>
<dbReference type="GO" id="GO:1990529">
    <property type="term" value="C:glycosylphosphatidylinositol-mannosyltransferase I complex"/>
    <property type="evidence" value="ECO:0007669"/>
    <property type="project" value="TreeGrafter"/>
</dbReference>
<dbReference type="Pfam" id="PF08320">
    <property type="entry name" value="PIG-X"/>
    <property type="match status" value="1"/>
</dbReference>
<comment type="caution">
    <text evidence="12">The sequence shown here is derived from an EMBL/GenBank/DDBJ whole genome shotgun (WGS) entry which is preliminary data.</text>
</comment>
<gene>
    <name evidence="12" type="primary">PBN1</name>
    <name evidence="12" type="ORF">N0V89_005604</name>
</gene>
<evidence type="ECO:0000256" key="2">
    <source>
        <dbReference type="ARBA" id="ARBA00004687"/>
    </source>
</evidence>
<dbReference type="GeneID" id="80909134"/>
<dbReference type="OrthoDB" id="5546453at2759"/>
<dbReference type="GO" id="GO:0000030">
    <property type="term" value="F:mannosyltransferase activity"/>
    <property type="evidence" value="ECO:0007669"/>
    <property type="project" value="TreeGrafter"/>
</dbReference>
<reference evidence="12" key="1">
    <citation type="submission" date="2022-10" db="EMBL/GenBank/DDBJ databases">
        <title>Tapping the CABI collections for fungal endophytes: first genome assemblies for Collariella, Neodidymelliopsis, Ascochyta clinopodiicola, Didymella pomorum, Didymosphaeria variabile, Neocosmospora piperis and Neocucurbitaria cava.</title>
        <authorList>
            <person name="Hill R."/>
        </authorList>
    </citation>
    <scope>NUCLEOTIDE SEQUENCE</scope>
    <source>
        <strain evidence="12">IMI 356815</strain>
    </source>
</reference>